<accession>A0ABN8RZS7</accession>
<organism evidence="1 2">
    <name type="scientific">Porites evermanni</name>
    <dbReference type="NCBI Taxonomy" id="104178"/>
    <lineage>
        <taxon>Eukaryota</taxon>
        <taxon>Metazoa</taxon>
        <taxon>Cnidaria</taxon>
        <taxon>Anthozoa</taxon>
        <taxon>Hexacorallia</taxon>
        <taxon>Scleractinia</taxon>
        <taxon>Fungiina</taxon>
        <taxon>Poritidae</taxon>
        <taxon>Porites</taxon>
    </lineage>
</organism>
<sequence>MPGYSVMTVNMNGKAKADERRALLSEIISGTGSSLVFCQEPPGYFETDVVPLDYGFVKTGNEAAVMWSNQHFHGNPVDPALKTRIRDTLITTNKIDREMASELPSRTAVVMLTAEGEEACNFPKPSFLAVSWHGPNSGKKRWTLEKKQKVLKDLILFLCEICCETNVSSIIIGGDFNLNTLDKNGLVNAYFPLYVLSPRGKLAKERKGQGRPYIGYKDNFAIINIAPSVGRPFVELKLSEVQPLSEFVYVNEEGDILNHDPIIGVLQLEQTPSTGK</sequence>
<evidence type="ECO:0000313" key="1">
    <source>
        <dbReference type="EMBL" id="CAH3183386.1"/>
    </source>
</evidence>
<evidence type="ECO:0000313" key="2">
    <source>
        <dbReference type="Proteomes" id="UP001159427"/>
    </source>
</evidence>
<protein>
    <recommendedName>
        <fullName evidence="3">Endonuclease/exonuclease/phosphatase domain-containing protein</fullName>
    </recommendedName>
</protein>
<keyword evidence="2" id="KW-1185">Reference proteome</keyword>
<reference evidence="1 2" key="1">
    <citation type="submission" date="2022-05" db="EMBL/GenBank/DDBJ databases">
        <authorList>
            <consortium name="Genoscope - CEA"/>
            <person name="William W."/>
        </authorList>
    </citation>
    <scope>NUCLEOTIDE SEQUENCE [LARGE SCALE GENOMIC DNA]</scope>
</reference>
<feature type="non-terminal residue" evidence="1">
    <location>
        <position position="276"/>
    </location>
</feature>
<proteinExistence type="predicted"/>
<gene>
    <name evidence="1" type="ORF">PEVE_00014826</name>
</gene>
<dbReference type="EMBL" id="CALNXI010002126">
    <property type="protein sequence ID" value="CAH3183386.1"/>
    <property type="molecule type" value="Genomic_DNA"/>
</dbReference>
<dbReference type="InterPro" id="IPR036691">
    <property type="entry name" value="Endo/exonu/phosph_ase_sf"/>
</dbReference>
<evidence type="ECO:0008006" key="3">
    <source>
        <dbReference type="Google" id="ProtNLM"/>
    </source>
</evidence>
<dbReference type="Proteomes" id="UP001159427">
    <property type="component" value="Unassembled WGS sequence"/>
</dbReference>
<comment type="caution">
    <text evidence="1">The sequence shown here is derived from an EMBL/GenBank/DDBJ whole genome shotgun (WGS) entry which is preliminary data.</text>
</comment>
<name>A0ABN8RZS7_9CNID</name>
<dbReference type="SUPFAM" id="SSF56219">
    <property type="entry name" value="DNase I-like"/>
    <property type="match status" value="1"/>
</dbReference>